<dbReference type="Pfam" id="PF03211">
    <property type="entry name" value="Pectate_lyase"/>
    <property type="match status" value="1"/>
</dbReference>
<evidence type="ECO:0000313" key="14">
    <source>
        <dbReference type="Proteomes" id="UP001280581"/>
    </source>
</evidence>
<keyword evidence="7" id="KW-0732">Signal</keyword>
<dbReference type="AlphaFoldDB" id="A0AAN6RG57"/>
<name>A0AAN6RG57_9PLEO</name>
<evidence type="ECO:0000256" key="2">
    <source>
        <dbReference type="ARBA" id="ARBA00001913"/>
    </source>
</evidence>
<evidence type="ECO:0000313" key="13">
    <source>
        <dbReference type="EMBL" id="KAK3208221.1"/>
    </source>
</evidence>
<dbReference type="SUPFAM" id="SSF51126">
    <property type="entry name" value="Pectin lyase-like"/>
    <property type="match status" value="1"/>
</dbReference>
<comment type="cofactor">
    <cofactor evidence="2">
        <name>Ca(2+)</name>
        <dbReference type="ChEBI" id="CHEBI:29108"/>
    </cofactor>
</comment>
<proteinExistence type="inferred from homology"/>
<evidence type="ECO:0000256" key="11">
    <source>
        <dbReference type="ARBA" id="ARBA00039895"/>
    </source>
</evidence>
<dbReference type="EC" id="4.2.2.2" evidence="5"/>
<evidence type="ECO:0000256" key="3">
    <source>
        <dbReference type="ARBA" id="ARBA00004613"/>
    </source>
</evidence>
<dbReference type="InterPro" id="IPR011050">
    <property type="entry name" value="Pectin_lyase_fold/virulence"/>
</dbReference>
<keyword evidence="14" id="KW-1185">Reference proteome</keyword>
<gene>
    <name evidence="13" type="ORF">GRF29_96g1800440</name>
</gene>
<comment type="catalytic activity">
    <reaction evidence="1">
        <text>Eliminative cleavage of (1-&gt;4)-alpha-D-galacturonan to give oligosaccharides with 4-deoxy-alpha-D-galact-4-enuronosyl groups at their non-reducing ends.</text>
        <dbReference type="EC" id="4.2.2.2"/>
    </reaction>
</comment>
<evidence type="ECO:0000256" key="5">
    <source>
        <dbReference type="ARBA" id="ARBA00012272"/>
    </source>
</evidence>
<evidence type="ECO:0000256" key="8">
    <source>
        <dbReference type="ARBA" id="ARBA00022837"/>
    </source>
</evidence>
<feature type="region of interest" description="Disordered" evidence="12">
    <location>
        <begin position="37"/>
        <end position="195"/>
    </location>
</feature>
<dbReference type="InterPro" id="IPR012334">
    <property type="entry name" value="Pectin_lyas_fold"/>
</dbReference>
<feature type="compositionally biased region" description="Low complexity" evidence="12">
    <location>
        <begin position="103"/>
        <end position="185"/>
    </location>
</feature>
<keyword evidence="6" id="KW-0964">Secreted</keyword>
<evidence type="ECO:0000256" key="6">
    <source>
        <dbReference type="ARBA" id="ARBA00022525"/>
    </source>
</evidence>
<protein>
    <recommendedName>
        <fullName evidence="11">Probable pectate lyase F</fullName>
        <ecNumber evidence="5">4.2.2.2</ecNumber>
    </recommendedName>
</protein>
<evidence type="ECO:0000256" key="10">
    <source>
        <dbReference type="ARBA" id="ARBA00025679"/>
    </source>
</evidence>
<comment type="subcellular location">
    <subcellularLocation>
        <location evidence="3">Secreted</location>
    </subcellularLocation>
</comment>
<comment type="caution">
    <text evidence="13">The sequence shown here is derived from an EMBL/GenBank/DDBJ whole genome shotgun (WGS) entry which is preliminary data.</text>
</comment>
<dbReference type="GO" id="GO:0045490">
    <property type="term" value="P:pectin catabolic process"/>
    <property type="evidence" value="ECO:0007669"/>
    <property type="project" value="TreeGrafter"/>
</dbReference>
<evidence type="ECO:0000256" key="12">
    <source>
        <dbReference type="SAM" id="MobiDB-lite"/>
    </source>
</evidence>
<evidence type="ECO:0000256" key="1">
    <source>
        <dbReference type="ARBA" id="ARBA00000695"/>
    </source>
</evidence>
<comment type="similarity">
    <text evidence="4">Belongs to the polysaccharide lyase 3 family.</text>
</comment>
<dbReference type="InterPro" id="IPR004898">
    <property type="entry name" value="Pectate_lyase_PlyH/PlyE-like"/>
</dbReference>
<comment type="function">
    <text evidence="10">Pectinolytic enzyme consist of four classes of enzymes: pectin lyase, polygalacturonase, pectin methylesterase and rhamnogalacturonase. Among pectinolytic enzymes, pectin lyase is the most important in depolymerization of pectin, since it cleaves internal glycosidic bonds of highly methylated pectins. Favors pectate, the anion, over pectin, the methyl ester.</text>
</comment>
<dbReference type="Proteomes" id="UP001280581">
    <property type="component" value="Unassembled WGS sequence"/>
</dbReference>
<dbReference type="PANTHER" id="PTHR33407:SF9">
    <property type="entry name" value="PECTATE LYASE F-RELATED"/>
    <property type="match status" value="1"/>
</dbReference>
<dbReference type="PANTHER" id="PTHR33407">
    <property type="entry name" value="PECTATE LYASE F-RELATED"/>
    <property type="match status" value="1"/>
</dbReference>
<evidence type="ECO:0000256" key="7">
    <source>
        <dbReference type="ARBA" id="ARBA00022729"/>
    </source>
</evidence>
<reference evidence="13 14" key="1">
    <citation type="submission" date="2021-02" db="EMBL/GenBank/DDBJ databases">
        <title>Genome assembly of Pseudopithomyces chartarum.</title>
        <authorList>
            <person name="Jauregui R."/>
            <person name="Singh J."/>
            <person name="Voisey C."/>
        </authorList>
    </citation>
    <scope>NUCLEOTIDE SEQUENCE [LARGE SCALE GENOMIC DNA]</scope>
    <source>
        <strain evidence="13 14">AGR01</strain>
    </source>
</reference>
<keyword evidence="9" id="KW-0456">Lyase</keyword>
<dbReference type="GO" id="GO:0005576">
    <property type="term" value="C:extracellular region"/>
    <property type="evidence" value="ECO:0007669"/>
    <property type="project" value="UniProtKB-SubCell"/>
</dbReference>
<accession>A0AAN6RG57</accession>
<feature type="compositionally biased region" description="Basic and acidic residues" evidence="12">
    <location>
        <begin position="50"/>
        <end position="100"/>
    </location>
</feature>
<evidence type="ECO:0000256" key="4">
    <source>
        <dbReference type="ARBA" id="ARBA00006463"/>
    </source>
</evidence>
<dbReference type="GO" id="GO:0030570">
    <property type="term" value="F:pectate lyase activity"/>
    <property type="evidence" value="ECO:0007669"/>
    <property type="project" value="UniProtKB-EC"/>
</dbReference>
<sequence length="407" mass="40669">MAVILSAAEAVPRNVHVAGRADLGAYGAHSVQARAASGNFARKSYARLNVRADDDKKDKDDDKKSGDDDKKGGDDDKKSGDDKKDGDAKSTKTAKGDGEPTKTSAASEETATGGGSDASAPSDDGASPTASGDGASASATDAADSAPAESGSPSESSGASAPVSSGSASGGSSSSGNSTSAGTGTMPASAGQSTLSAPMKVTGVFDGGMKTFDRGVKCTGQSEGDDSDAVFDIQEGGTLKNVIIGADQKEGVHCQGSCTLENVWWEAVCEDAFTIKKQTASGTTTITGGGASGAEDKVLQHNGGGTLKVSGFTVDNFGKLYRSCGNCKESAERHIILDGIKASGGTSTLIGINPNFGDTAQITNSCITGTKNICEEFEGTTPGNEPKSVSTGASKTCVFTDADINAC</sequence>
<keyword evidence="8" id="KW-0106">Calcium</keyword>
<dbReference type="Gene3D" id="2.160.20.10">
    <property type="entry name" value="Single-stranded right-handed beta-helix, Pectin lyase-like"/>
    <property type="match status" value="1"/>
</dbReference>
<dbReference type="EMBL" id="WVTA01000008">
    <property type="protein sequence ID" value="KAK3208221.1"/>
    <property type="molecule type" value="Genomic_DNA"/>
</dbReference>
<organism evidence="13 14">
    <name type="scientific">Pseudopithomyces chartarum</name>
    <dbReference type="NCBI Taxonomy" id="1892770"/>
    <lineage>
        <taxon>Eukaryota</taxon>
        <taxon>Fungi</taxon>
        <taxon>Dikarya</taxon>
        <taxon>Ascomycota</taxon>
        <taxon>Pezizomycotina</taxon>
        <taxon>Dothideomycetes</taxon>
        <taxon>Pleosporomycetidae</taxon>
        <taxon>Pleosporales</taxon>
        <taxon>Massarineae</taxon>
        <taxon>Didymosphaeriaceae</taxon>
        <taxon>Pseudopithomyces</taxon>
    </lineage>
</organism>
<evidence type="ECO:0000256" key="9">
    <source>
        <dbReference type="ARBA" id="ARBA00023239"/>
    </source>
</evidence>